<evidence type="ECO:0000313" key="3">
    <source>
        <dbReference type="Proteomes" id="UP000321555"/>
    </source>
</evidence>
<gene>
    <name evidence="2" type="primary">flaG</name>
    <name evidence="2" type="ORF">FSZ17_21295</name>
</gene>
<dbReference type="InterPro" id="IPR005186">
    <property type="entry name" value="FlaG"/>
</dbReference>
<reference evidence="3" key="1">
    <citation type="submission" date="2019-08" db="EMBL/GenBank/DDBJ databases">
        <authorList>
            <person name="Zheng X."/>
        </authorList>
    </citation>
    <scope>NUCLEOTIDE SEQUENCE [LARGE SCALE GENOMIC DNA]</scope>
    <source>
        <strain evidence="3">FJAT-25496</strain>
    </source>
</reference>
<dbReference type="PANTHER" id="PTHR37166:SF1">
    <property type="entry name" value="PROTEIN FLAG"/>
    <property type="match status" value="1"/>
</dbReference>
<protein>
    <submittedName>
        <fullName evidence="2">Flagellar protein FlaG</fullName>
    </submittedName>
</protein>
<dbReference type="PANTHER" id="PTHR37166">
    <property type="entry name" value="PROTEIN FLAG"/>
    <property type="match status" value="1"/>
</dbReference>
<dbReference type="OrthoDB" id="9799867at2"/>
<dbReference type="AlphaFoldDB" id="A0A5B8Z9E5"/>
<dbReference type="EMBL" id="CP042593">
    <property type="protein sequence ID" value="QED49594.1"/>
    <property type="molecule type" value="Genomic_DNA"/>
</dbReference>
<dbReference type="SUPFAM" id="SSF160214">
    <property type="entry name" value="FlaG-like"/>
    <property type="match status" value="1"/>
</dbReference>
<keyword evidence="3" id="KW-1185">Reference proteome</keyword>
<feature type="compositionally biased region" description="Basic and acidic residues" evidence="1">
    <location>
        <begin position="28"/>
        <end position="51"/>
    </location>
</feature>
<dbReference type="KEGG" id="bda:FSZ17_21295"/>
<dbReference type="InterPro" id="IPR035924">
    <property type="entry name" value="FlaG-like_sf"/>
</dbReference>
<organism evidence="2 3">
    <name type="scientific">Cytobacillus dafuensis</name>
    <name type="common">Bacillus dafuensis</name>
    <dbReference type="NCBI Taxonomy" id="1742359"/>
    <lineage>
        <taxon>Bacteria</taxon>
        <taxon>Bacillati</taxon>
        <taxon>Bacillota</taxon>
        <taxon>Bacilli</taxon>
        <taxon>Bacillales</taxon>
        <taxon>Bacillaceae</taxon>
        <taxon>Cytobacillus</taxon>
    </lineage>
</organism>
<dbReference type="NCBIfam" id="NF005834">
    <property type="entry name" value="PRK07738.1"/>
    <property type="match status" value="1"/>
</dbReference>
<keyword evidence="2" id="KW-0966">Cell projection</keyword>
<name>A0A5B8Z9E5_CYTDA</name>
<evidence type="ECO:0000256" key="1">
    <source>
        <dbReference type="SAM" id="MobiDB-lite"/>
    </source>
</evidence>
<dbReference type="RefSeq" id="WP_057773100.1">
    <property type="nucleotide sequence ID" value="NZ_CP042593.1"/>
</dbReference>
<dbReference type="Proteomes" id="UP000321555">
    <property type="component" value="Chromosome"/>
</dbReference>
<accession>A0A5B8Z9E5</accession>
<feature type="region of interest" description="Disordered" evidence="1">
    <location>
        <begin position="19"/>
        <end position="51"/>
    </location>
</feature>
<dbReference type="STRING" id="1742359.GCA_001439625_03249"/>
<proteinExistence type="predicted"/>
<keyword evidence="2" id="KW-0282">Flagellum</keyword>
<evidence type="ECO:0000313" key="2">
    <source>
        <dbReference type="EMBL" id="QED49594.1"/>
    </source>
</evidence>
<dbReference type="Pfam" id="PF03646">
    <property type="entry name" value="FlaG"/>
    <property type="match status" value="1"/>
</dbReference>
<sequence length="121" mass="13974">MLEKISTFNGSIQSNVYTSTAPQVIKQTTHENKAEIDQQQDKHQQPQSKDQLEKVVKSMNEFVKASNTHLKFQFHDELKEYYVSIVDNTTNEVVKEIPPKKLLDMYAAMTDFLGILVDRKV</sequence>
<keyword evidence="2" id="KW-0969">Cilium</keyword>
<dbReference type="Gene3D" id="3.30.160.170">
    <property type="entry name" value="FlaG-like"/>
    <property type="match status" value="1"/>
</dbReference>